<name>A0A0F9F1H2_9ZZZZ</name>
<dbReference type="GO" id="GO:0005829">
    <property type="term" value="C:cytosol"/>
    <property type="evidence" value="ECO:0007669"/>
    <property type="project" value="TreeGrafter"/>
</dbReference>
<dbReference type="InterPro" id="IPR001650">
    <property type="entry name" value="Helicase_C-like"/>
</dbReference>
<dbReference type="EMBL" id="LAZR01025317">
    <property type="protein sequence ID" value="KKL72296.1"/>
    <property type="molecule type" value="Genomic_DNA"/>
</dbReference>
<dbReference type="InterPro" id="IPR027417">
    <property type="entry name" value="P-loop_NTPase"/>
</dbReference>
<gene>
    <name evidence="2" type="ORF">LCGC14_2086340</name>
</gene>
<reference evidence="2" key="1">
    <citation type="journal article" date="2015" name="Nature">
        <title>Complex archaea that bridge the gap between prokaryotes and eukaryotes.</title>
        <authorList>
            <person name="Spang A."/>
            <person name="Saw J.H."/>
            <person name="Jorgensen S.L."/>
            <person name="Zaremba-Niedzwiedzka K."/>
            <person name="Martijn J."/>
            <person name="Lind A.E."/>
            <person name="van Eijk R."/>
            <person name="Schleper C."/>
            <person name="Guy L."/>
            <person name="Ettema T.J."/>
        </authorList>
    </citation>
    <scope>NUCLEOTIDE SEQUENCE</scope>
</reference>
<evidence type="ECO:0000313" key="2">
    <source>
        <dbReference type="EMBL" id="KKL72296.1"/>
    </source>
</evidence>
<sequence length="292" mass="33259">MDAEKRKHAVFFCVDVKHCEMVSSSLKRHGITAPAVTNKTKVNKREEIANDFKAGKYRAFCNVNVYTEGFNAKCVDCIVLLRPTLSPGLFSQMVGRGLRVGRKKLDCLVLDFAGCIEEHGPIDMLGDDEIRMAVCNACRESFSRATGVCPACGWIIPKQEIERAEAIEAVKRMHTSRISQRSILSDAPEVFSVDEVYVSRHRKEGTKDSLLVQYRCGMKYYKEWICLDHHSYAGKEAHKWWTERFGYCVEPPTVDSVLSNFLTSQTIANYTKTITVRKDGKYNRIMCYNEKL</sequence>
<evidence type="ECO:0000259" key="1">
    <source>
        <dbReference type="PROSITE" id="PS51194"/>
    </source>
</evidence>
<dbReference type="AlphaFoldDB" id="A0A0F9F1H2"/>
<dbReference type="PROSITE" id="PS51194">
    <property type="entry name" value="HELICASE_CTER"/>
    <property type="match status" value="1"/>
</dbReference>
<feature type="domain" description="Helicase C-terminal" evidence="1">
    <location>
        <begin position="1"/>
        <end position="146"/>
    </location>
</feature>
<accession>A0A0F9F1H2</accession>
<protein>
    <recommendedName>
        <fullName evidence="1">Helicase C-terminal domain-containing protein</fullName>
    </recommendedName>
</protein>
<dbReference type="SMART" id="SM00490">
    <property type="entry name" value="HELICc"/>
    <property type="match status" value="1"/>
</dbReference>
<dbReference type="Pfam" id="PF00271">
    <property type="entry name" value="Helicase_C"/>
    <property type="match status" value="1"/>
</dbReference>
<dbReference type="PANTHER" id="PTHR47396:SF1">
    <property type="entry name" value="ATP-DEPENDENT HELICASE IRC3-RELATED"/>
    <property type="match status" value="1"/>
</dbReference>
<dbReference type="SUPFAM" id="SSF52540">
    <property type="entry name" value="P-loop containing nucleoside triphosphate hydrolases"/>
    <property type="match status" value="1"/>
</dbReference>
<dbReference type="PANTHER" id="PTHR47396">
    <property type="entry name" value="TYPE I RESTRICTION ENZYME ECOKI R PROTEIN"/>
    <property type="match status" value="1"/>
</dbReference>
<comment type="caution">
    <text evidence="2">The sequence shown here is derived from an EMBL/GenBank/DDBJ whole genome shotgun (WGS) entry which is preliminary data.</text>
</comment>
<dbReference type="InterPro" id="IPR050742">
    <property type="entry name" value="Helicase_Restrict-Modif_Enz"/>
</dbReference>
<proteinExistence type="predicted"/>
<organism evidence="2">
    <name type="scientific">marine sediment metagenome</name>
    <dbReference type="NCBI Taxonomy" id="412755"/>
    <lineage>
        <taxon>unclassified sequences</taxon>
        <taxon>metagenomes</taxon>
        <taxon>ecological metagenomes</taxon>
    </lineage>
</organism>
<dbReference type="Gene3D" id="3.40.50.300">
    <property type="entry name" value="P-loop containing nucleotide triphosphate hydrolases"/>
    <property type="match status" value="1"/>
</dbReference>